<reference evidence="2 3" key="1">
    <citation type="journal article" date="2016" name="DNA Res.">
        <title>The draft genome of MD-2 pineapple using hybrid error correction of long reads.</title>
        <authorList>
            <person name="Redwan R.M."/>
            <person name="Saidin A."/>
            <person name="Kumar S.V."/>
        </authorList>
    </citation>
    <scope>NUCLEOTIDE SEQUENCE [LARGE SCALE GENOMIC DNA]</scope>
    <source>
        <strain evidence="3">cv. MD2</strain>
        <tissue evidence="2">Leaf</tissue>
    </source>
</reference>
<sequence length="237" mass="26800">MENGDPMYQVSKRIKKLTVSNIMTSRTKGVRKNKGTSLQANLEPKQTPDEGSRDANLDLSYTRMHAVYYGWRKTTVNAPVQTQHIVNDSQINLERIQIQSDANHLAEFSTTQDTGQSSASSCTNKKKARGESHNLKLLLDFPKGRVLVEFKNGKPIGDSAQYLITEIGVVLKNPYNAPLNVKCWDDIDNKKKKRQDLENMCQHAMQRVLESRRHQGQLSYNSLEADHIVRMSGVIST</sequence>
<dbReference type="EMBL" id="LSRQ01005420">
    <property type="protein sequence ID" value="OAY67651.1"/>
    <property type="molecule type" value="Genomic_DNA"/>
</dbReference>
<name>A0A199USN2_ANACO</name>
<dbReference type="Proteomes" id="UP000092600">
    <property type="component" value="Unassembled WGS sequence"/>
</dbReference>
<proteinExistence type="predicted"/>
<organism evidence="2 3">
    <name type="scientific">Ananas comosus</name>
    <name type="common">Pineapple</name>
    <name type="synonym">Ananas ananas</name>
    <dbReference type="NCBI Taxonomy" id="4615"/>
    <lineage>
        <taxon>Eukaryota</taxon>
        <taxon>Viridiplantae</taxon>
        <taxon>Streptophyta</taxon>
        <taxon>Embryophyta</taxon>
        <taxon>Tracheophyta</taxon>
        <taxon>Spermatophyta</taxon>
        <taxon>Magnoliopsida</taxon>
        <taxon>Liliopsida</taxon>
        <taxon>Poales</taxon>
        <taxon>Bromeliaceae</taxon>
        <taxon>Bromelioideae</taxon>
        <taxon>Ananas</taxon>
    </lineage>
</organism>
<evidence type="ECO:0000313" key="2">
    <source>
        <dbReference type="EMBL" id="OAY67651.1"/>
    </source>
</evidence>
<evidence type="ECO:0000313" key="3">
    <source>
        <dbReference type="Proteomes" id="UP000092600"/>
    </source>
</evidence>
<gene>
    <name evidence="2" type="ORF">ACMD2_16734</name>
</gene>
<feature type="compositionally biased region" description="Basic and acidic residues" evidence="1">
    <location>
        <begin position="46"/>
        <end position="55"/>
    </location>
</feature>
<evidence type="ECO:0000256" key="1">
    <source>
        <dbReference type="SAM" id="MobiDB-lite"/>
    </source>
</evidence>
<feature type="non-terminal residue" evidence="2">
    <location>
        <position position="237"/>
    </location>
</feature>
<protein>
    <submittedName>
        <fullName evidence="2">Uncharacterized protein</fullName>
    </submittedName>
</protein>
<feature type="region of interest" description="Disordered" evidence="1">
    <location>
        <begin position="28"/>
        <end position="55"/>
    </location>
</feature>
<dbReference type="AlphaFoldDB" id="A0A199USN2"/>
<comment type="caution">
    <text evidence="2">The sequence shown here is derived from an EMBL/GenBank/DDBJ whole genome shotgun (WGS) entry which is preliminary data.</text>
</comment>
<accession>A0A199USN2</accession>